<evidence type="ECO:0000313" key="1">
    <source>
        <dbReference type="EMBL" id="GAG81243.1"/>
    </source>
</evidence>
<dbReference type="EMBL" id="BART01012458">
    <property type="protein sequence ID" value="GAG81243.1"/>
    <property type="molecule type" value="Genomic_DNA"/>
</dbReference>
<dbReference type="SMART" id="SM00028">
    <property type="entry name" value="TPR"/>
    <property type="match status" value="1"/>
</dbReference>
<dbReference type="Gene3D" id="1.25.40.10">
    <property type="entry name" value="Tetratricopeptide repeat domain"/>
    <property type="match status" value="1"/>
</dbReference>
<name>X1BAS7_9ZZZZ</name>
<accession>X1BAS7</accession>
<dbReference type="AlphaFoldDB" id="X1BAS7"/>
<proteinExistence type="predicted"/>
<comment type="caution">
    <text evidence="1">The sequence shown here is derived from an EMBL/GenBank/DDBJ whole genome shotgun (WGS) entry which is preliminary data.</text>
</comment>
<dbReference type="SUPFAM" id="SSF48452">
    <property type="entry name" value="TPR-like"/>
    <property type="match status" value="1"/>
</dbReference>
<dbReference type="Pfam" id="PF13181">
    <property type="entry name" value="TPR_8"/>
    <property type="match status" value="1"/>
</dbReference>
<dbReference type="InterPro" id="IPR011990">
    <property type="entry name" value="TPR-like_helical_dom_sf"/>
</dbReference>
<organism evidence="1">
    <name type="scientific">marine sediment metagenome</name>
    <dbReference type="NCBI Taxonomy" id="412755"/>
    <lineage>
        <taxon>unclassified sequences</taxon>
        <taxon>metagenomes</taxon>
        <taxon>ecological metagenomes</taxon>
    </lineage>
</organism>
<protein>
    <submittedName>
        <fullName evidence="1">Uncharacterized protein</fullName>
    </submittedName>
</protein>
<gene>
    <name evidence="1" type="ORF">S01H4_25997</name>
</gene>
<sequence>MRELFYLGREYAYRSDWIKAVYWLDIYTTRWTYAPELAEVYLLLAHCYWQLQQTDKAKDACLRAIGINANFRAAIELMATMSTGKNEKRWLQFAGTATNEGVVFNRMAKGEHD</sequence>
<dbReference type="InterPro" id="IPR019734">
    <property type="entry name" value="TPR_rpt"/>
</dbReference>
<reference evidence="1" key="1">
    <citation type="journal article" date="2014" name="Front. Microbiol.">
        <title>High frequency of phylogenetically diverse reductive dehalogenase-homologous genes in deep subseafloor sedimentary metagenomes.</title>
        <authorList>
            <person name="Kawai M."/>
            <person name="Futagami T."/>
            <person name="Toyoda A."/>
            <person name="Takaki Y."/>
            <person name="Nishi S."/>
            <person name="Hori S."/>
            <person name="Arai W."/>
            <person name="Tsubouchi T."/>
            <person name="Morono Y."/>
            <person name="Uchiyama I."/>
            <person name="Ito T."/>
            <person name="Fujiyama A."/>
            <person name="Inagaki F."/>
            <person name="Takami H."/>
        </authorList>
    </citation>
    <scope>NUCLEOTIDE SEQUENCE</scope>
    <source>
        <strain evidence="1">Expedition CK06-06</strain>
    </source>
</reference>